<feature type="region of interest" description="Disordered" evidence="1">
    <location>
        <begin position="748"/>
        <end position="791"/>
    </location>
</feature>
<feature type="compositionally biased region" description="Acidic residues" evidence="1">
    <location>
        <begin position="613"/>
        <end position="622"/>
    </location>
</feature>
<feature type="compositionally biased region" description="Basic residues" evidence="1">
    <location>
        <begin position="691"/>
        <end position="700"/>
    </location>
</feature>
<keyword evidence="3" id="KW-1185">Reference proteome</keyword>
<feature type="compositionally biased region" description="Pro residues" evidence="1">
    <location>
        <begin position="446"/>
        <end position="462"/>
    </location>
</feature>
<accession>A0A369JI45</accession>
<feature type="region of interest" description="Disordered" evidence="1">
    <location>
        <begin position="219"/>
        <end position="238"/>
    </location>
</feature>
<reference evidence="2" key="1">
    <citation type="submission" date="2018-04" db="EMBL/GenBank/DDBJ databases">
        <title>Whole genome sequencing of Hypsizygus marmoreus.</title>
        <authorList>
            <person name="Choi I.-G."/>
            <person name="Min B."/>
            <person name="Kim J.-G."/>
            <person name="Kim S."/>
            <person name="Oh Y.-L."/>
            <person name="Kong W.-S."/>
            <person name="Park H."/>
            <person name="Jeong J."/>
            <person name="Song E.-S."/>
        </authorList>
    </citation>
    <scope>NUCLEOTIDE SEQUENCE [LARGE SCALE GENOMIC DNA]</scope>
    <source>
        <strain evidence="2">51987-8</strain>
    </source>
</reference>
<comment type="caution">
    <text evidence="2">The sequence shown here is derived from an EMBL/GenBank/DDBJ whole genome shotgun (WGS) entry which is preliminary data.</text>
</comment>
<organism evidence="2 3">
    <name type="scientific">Hypsizygus marmoreus</name>
    <name type="common">White beech mushroom</name>
    <name type="synonym">Agaricus marmoreus</name>
    <dbReference type="NCBI Taxonomy" id="39966"/>
    <lineage>
        <taxon>Eukaryota</taxon>
        <taxon>Fungi</taxon>
        <taxon>Dikarya</taxon>
        <taxon>Basidiomycota</taxon>
        <taxon>Agaricomycotina</taxon>
        <taxon>Agaricomycetes</taxon>
        <taxon>Agaricomycetidae</taxon>
        <taxon>Agaricales</taxon>
        <taxon>Tricholomatineae</taxon>
        <taxon>Lyophyllaceae</taxon>
        <taxon>Hypsizygus</taxon>
    </lineage>
</organism>
<feature type="compositionally biased region" description="Low complexity" evidence="1">
    <location>
        <begin position="463"/>
        <end position="490"/>
    </location>
</feature>
<feature type="region of interest" description="Disordered" evidence="1">
    <location>
        <begin position="909"/>
        <end position="940"/>
    </location>
</feature>
<proteinExistence type="predicted"/>
<dbReference type="Proteomes" id="UP000076154">
    <property type="component" value="Unassembled WGS sequence"/>
</dbReference>
<dbReference type="EMBL" id="LUEZ02000101">
    <property type="protein sequence ID" value="RDB18506.1"/>
    <property type="molecule type" value="Genomic_DNA"/>
</dbReference>
<feature type="region of interest" description="Disordered" evidence="1">
    <location>
        <begin position="105"/>
        <end position="124"/>
    </location>
</feature>
<feature type="region of interest" description="Disordered" evidence="1">
    <location>
        <begin position="341"/>
        <end position="360"/>
    </location>
</feature>
<name>A0A369JI45_HYPMA</name>
<protein>
    <submittedName>
        <fullName evidence="2">Uncharacterized protein</fullName>
    </submittedName>
</protein>
<feature type="compositionally biased region" description="Acidic residues" evidence="1">
    <location>
        <begin position="749"/>
        <end position="766"/>
    </location>
</feature>
<dbReference type="AlphaFoldDB" id="A0A369JI45"/>
<sequence>MAQALFDEHPLDQYLRDAGEARDFIPGSSVELELELEPLRYTDLEDEYEQEEEVEWRPLFLIHIMEARYTRLRNSYAPLTFQPSPFVERFKYDVISSSLLAVSLPSAHGRTPRPTLPGELEHSRTSSIEMQHTSTPLSTVTSDPSYLIPSLSLIMAAVFLNAGYTLLAMVSLGFTIHTFRAINETSKHDMSPSVEALNDLITASNDWESVVQKAITTLENEEQSTSYGSSSPSSPSSSIRIALHSSLLTTQTQCDNVRHLFSALTSPAELSQLSEMYAPPSPSPMANVSFLPETSPRPFSLPVRRRTFSMPTDPFLDANNKRSTWNGAYSYTKLAQAQVQLQAGTTSPPPTSPSAHILRRRERRRSDLSALLQPAAPGTVSAPSTPLPPFSPSPTLPFVSEEINDEEDEIKEAPDYPPDAFGAAALELRRKRKSAGMQAFRLPPPSYFSPLASPPPTPPSHAPLPLSYTPSQIRTPTTSPRPTRAPRPLSLLSSPALTLISTPTLTSGSRLTPIHSSRHPLSLSALHHALHSALAAKRYACSHLLALRFAEEEWDEAYWEDVRSVMGLMTSTLGDATGRLMGALEVVQGQRVRDGAITPAPGVAGEGLFSSSGEEEDEMEEKDGEREKNSSAKARGSISISFAPLPSHISRFATHVEAITTALNDARENLEQCVVALKEDKDRAHLSHSQQSRHRRRKSSARTDTDPPSPPPPALEAYERLRRELGLALRECERGRERLLDIVFTHMPEDDDEEEEAGEGEEDGDDLPALGHDVSDDSDKPDSGFPPDVEDVAEEEPGVGVIVQDQDQDDVQQQHLLPEQVFEAETGSVGLFRRERSKLTREERIMMMKARRESGIDGSFGVGSGMSIGDGGPIKRGVERWGPGGEVVQELKDVIWKVGERRRRMADVNAGAGAGSSAENAVPSEVQMGASRSFSSLFRS</sequence>
<dbReference type="InParanoid" id="A0A369JI45"/>
<dbReference type="OrthoDB" id="21151at2759"/>
<feature type="compositionally biased region" description="Basic and acidic residues" evidence="1">
    <location>
        <begin position="773"/>
        <end position="782"/>
    </location>
</feature>
<dbReference type="STRING" id="39966.A0A369JI45"/>
<evidence type="ECO:0000313" key="2">
    <source>
        <dbReference type="EMBL" id="RDB18506.1"/>
    </source>
</evidence>
<feature type="region of interest" description="Disordered" evidence="1">
    <location>
        <begin position="681"/>
        <end position="717"/>
    </location>
</feature>
<feature type="compositionally biased region" description="Low complexity" evidence="1">
    <location>
        <begin position="224"/>
        <end position="238"/>
    </location>
</feature>
<feature type="compositionally biased region" description="Polar residues" evidence="1">
    <location>
        <begin position="930"/>
        <end position="940"/>
    </location>
</feature>
<feature type="region of interest" description="Disordered" evidence="1">
    <location>
        <begin position="597"/>
        <end position="635"/>
    </location>
</feature>
<gene>
    <name evidence="2" type="ORF">Hypma_000259</name>
</gene>
<feature type="region of interest" description="Disordered" evidence="1">
    <location>
        <begin position="446"/>
        <end position="490"/>
    </location>
</feature>
<evidence type="ECO:0000256" key="1">
    <source>
        <dbReference type="SAM" id="MobiDB-lite"/>
    </source>
</evidence>
<evidence type="ECO:0000313" key="3">
    <source>
        <dbReference type="Proteomes" id="UP000076154"/>
    </source>
</evidence>